<reference evidence="1" key="1">
    <citation type="submission" date="2023-05" db="EMBL/GenBank/DDBJ databases">
        <authorList>
            <consortium name="ELIXIR-Norway"/>
        </authorList>
    </citation>
    <scope>NUCLEOTIDE SEQUENCE</scope>
</reference>
<name>A0AC59Y4J5_RANTA</name>
<proteinExistence type="predicted"/>
<dbReference type="Proteomes" id="UP001162501">
    <property type="component" value="Chromosome 10"/>
</dbReference>
<protein>
    <submittedName>
        <fullName evidence="1">Uncharacterized protein</fullName>
    </submittedName>
</protein>
<evidence type="ECO:0000313" key="1">
    <source>
        <dbReference type="EMBL" id="CAM9378888.1"/>
    </source>
</evidence>
<organism evidence="1 2">
    <name type="scientific">Rangifer tarandus platyrhynchus</name>
    <name type="common">Svalbard reindeer</name>
    <dbReference type="NCBI Taxonomy" id="3082113"/>
    <lineage>
        <taxon>Eukaryota</taxon>
        <taxon>Metazoa</taxon>
        <taxon>Chordata</taxon>
        <taxon>Craniata</taxon>
        <taxon>Vertebrata</taxon>
        <taxon>Euteleostomi</taxon>
        <taxon>Mammalia</taxon>
        <taxon>Eutheria</taxon>
        <taxon>Laurasiatheria</taxon>
        <taxon>Artiodactyla</taxon>
        <taxon>Ruminantia</taxon>
        <taxon>Pecora</taxon>
        <taxon>Cervidae</taxon>
        <taxon>Odocoileinae</taxon>
        <taxon>Rangifer</taxon>
    </lineage>
</organism>
<accession>A0AC59Y4J5</accession>
<gene>
    <name evidence="1" type="ORF">MRATA1EN22A_LOCUS1693</name>
</gene>
<evidence type="ECO:0000313" key="2">
    <source>
        <dbReference type="Proteomes" id="UP001162501"/>
    </source>
</evidence>
<reference evidence="1" key="2">
    <citation type="submission" date="2025-03" db="EMBL/GenBank/DDBJ databases">
        <authorList>
            <consortium name="ELIXIR-Norway"/>
            <consortium name="Elixir Norway"/>
        </authorList>
    </citation>
    <scope>NUCLEOTIDE SEQUENCE</scope>
</reference>
<sequence length="150" mass="16323">MPHSGFSLEVGVGGKLPGLTQEPSCAYLSWDPEQWMTAGTQVASLGKRRDVLAPHRVTRRTGAQRGWESRNEGQEPSWESREGHGSPDLCVHSEQAQCDTMAGLQPVGSRRQAEKKTSGKGSAHIRKSAPESSNIACSTRYPGRHTETAR</sequence>
<dbReference type="EMBL" id="OX596094">
    <property type="protein sequence ID" value="CAM9378888.1"/>
    <property type="molecule type" value="Genomic_DNA"/>
</dbReference>